<protein>
    <submittedName>
        <fullName evidence="2">Uncharacterized protein</fullName>
    </submittedName>
</protein>
<keyword evidence="1" id="KW-0472">Membrane</keyword>
<keyword evidence="1" id="KW-0812">Transmembrane</keyword>
<feature type="transmembrane region" description="Helical" evidence="1">
    <location>
        <begin position="236"/>
        <end position="253"/>
    </location>
</feature>
<name>A0A8J2SJB5_9STRA</name>
<keyword evidence="3" id="KW-1185">Reference proteome</keyword>
<reference evidence="2" key="1">
    <citation type="submission" date="2021-11" db="EMBL/GenBank/DDBJ databases">
        <authorList>
            <consortium name="Genoscope - CEA"/>
            <person name="William W."/>
        </authorList>
    </citation>
    <scope>NUCLEOTIDE SEQUENCE</scope>
</reference>
<comment type="caution">
    <text evidence="2">The sequence shown here is derived from an EMBL/GenBank/DDBJ whole genome shotgun (WGS) entry which is preliminary data.</text>
</comment>
<evidence type="ECO:0000256" key="1">
    <source>
        <dbReference type="SAM" id="Phobius"/>
    </source>
</evidence>
<keyword evidence="1" id="KW-1133">Transmembrane helix</keyword>
<feature type="transmembrane region" description="Helical" evidence="1">
    <location>
        <begin position="320"/>
        <end position="338"/>
    </location>
</feature>
<gene>
    <name evidence="2" type="ORF">PECAL_4P01120</name>
</gene>
<dbReference type="OrthoDB" id="419247at2759"/>
<feature type="transmembrane region" description="Helical" evidence="1">
    <location>
        <begin position="90"/>
        <end position="111"/>
    </location>
</feature>
<dbReference type="EMBL" id="CAKKNE010000004">
    <property type="protein sequence ID" value="CAH0372950.1"/>
    <property type="molecule type" value="Genomic_DNA"/>
</dbReference>
<dbReference type="Proteomes" id="UP000789595">
    <property type="component" value="Unassembled WGS sequence"/>
</dbReference>
<organism evidence="2 3">
    <name type="scientific">Pelagomonas calceolata</name>
    <dbReference type="NCBI Taxonomy" id="35677"/>
    <lineage>
        <taxon>Eukaryota</taxon>
        <taxon>Sar</taxon>
        <taxon>Stramenopiles</taxon>
        <taxon>Ochrophyta</taxon>
        <taxon>Pelagophyceae</taxon>
        <taxon>Pelagomonadales</taxon>
        <taxon>Pelagomonadaceae</taxon>
        <taxon>Pelagomonas</taxon>
    </lineage>
</organism>
<sequence length="580" mass="62886">MKETPTSAVNRDDDSLGSPAIKLFKPVTPRKLGIKCPPSLRNRVQSTCLDDAAHLKTYMRLWVLVEVLLLFHDQFLIPQGGFATFVYPQLAAFALAFLVPNAWTFAAAFLARSAMYFAQAPAIWESNYWATLADLAFVINAITAPDRDAIRQSAGPVRTVVGLFYFGSGFWKMNTAFLSPKVSCACIYMSSLFGMAPSMPTRLVQLAIRSAPRLTAGGELLLGTCLLIPVHRARRVGVVLAAILHFTIAITPAPNAVPAFGAFCMVRMFFALPEAWSAAIQEVLSMPLTLGGFVARLAAIAVVAASTTFDGNTPPGVVDWALPAVTALCLLGVRAVTLDLARAEPFRKNTGRLRKTGNAALLALVLFYVFAALPLGLMDISATSPFSQIRAHGGSNHLFMPMATPNIVRVTRSTSSYINNLYPGETSELLPPRAVELLEGAGHAAIQFMPTVMIVLGQRFRESLPHPFSPYTVPALELRRVLAEARAASSEPFVIEYDKLPGTVGDEAWRQEAVESTVRLSENGRGGRSCRIRAAGAYFWKACADDEPVLLPPPSGWLAKIRIFFPLPVHAGLDELPCID</sequence>
<feature type="transmembrane region" description="Helical" evidence="1">
    <location>
        <begin position="61"/>
        <end position="78"/>
    </location>
</feature>
<evidence type="ECO:0000313" key="3">
    <source>
        <dbReference type="Proteomes" id="UP000789595"/>
    </source>
</evidence>
<evidence type="ECO:0000313" key="2">
    <source>
        <dbReference type="EMBL" id="CAH0372950.1"/>
    </source>
</evidence>
<proteinExistence type="predicted"/>
<feature type="transmembrane region" description="Helical" evidence="1">
    <location>
        <begin position="359"/>
        <end position="378"/>
    </location>
</feature>
<dbReference type="AlphaFoldDB" id="A0A8J2SJB5"/>
<accession>A0A8J2SJB5</accession>